<dbReference type="InterPro" id="IPR020574">
    <property type="entry name" value="Ribosomal_uS9_CS"/>
</dbReference>
<organism evidence="6">
    <name type="scientific">Spumella sp. Baekdong012001B8</name>
    <dbReference type="NCBI Taxonomy" id="2782410"/>
    <lineage>
        <taxon>Eukaryota</taxon>
        <taxon>Sar</taxon>
        <taxon>Stramenopiles</taxon>
        <taxon>Ochrophyta</taxon>
        <taxon>Chrysophyceae</taxon>
        <taxon>Chromulinales</taxon>
        <taxon>Chromulinaceae</taxon>
        <taxon>Spumella</taxon>
    </lineage>
</organism>
<evidence type="ECO:0000256" key="1">
    <source>
        <dbReference type="ARBA" id="ARBA00004474"/>
    </source>
</evidence>
<dbReference type="GO" id="GO:0009536">
    <property type="term" value="C:plastid"/>
    <property type="evidence" value="ECO:0007669"/>
    <property type="project" value="UniProtKB-SubCell"/>
</dbReference>
<dbReference type="InterPro" id="IPR020568">
    <property type="entry name" value="Ribosomal_Su5_D2-typ_SF"/>
</dbReference>
<gene>
    <name evidence="6" type="primary">rps9</name>
    <name evidence="6" type="ORF">SpumellaPt_p023</name>
</gene>
<dbReference type="Pfam" id="PF00380">
    <property type="entry name" value="Ribosomal_S9"/>
    <property type="match status" value="1"/>
</dbReference>
<evidence type="ECO:0000256" key="5">
    <source>
        <dbReference type="RuleBase" id="RU003815"/>
    </source>
</evidence>
<dbReference type="GO" id="GO:0003723">
    <property type="term" value="F:RNA binding"/>
    <property type="evidence" value="ECO:0007669"/>
    <property type="project" value="TreeGrafter"/>
</dbReference>
<accession>A0A7S6PV87</accession>
<dbReference type="EMBL" id="MN935479">
    <property type="protein sequence ID" value="QOU10721.1"/>
    <property type="molecule type" value="Genomic_DNA"/>
</dbReference>
<dbReference type="NCBIfam" id="NF001099">
    <property type="entry name" value="PRK00132.1"/>
    <property type="match status" value="1"/>
</dbReference>
<dbReference type="GO" id="GO:0003735">
    <property type="term" value="F:structural constituent of ribosome"/>
    <property type="evidence" value="ECO:0007669"/>
    <property type="project" value="InterPro"/>
</dbReference>
<keyword evidence="3 5" id="KW-0689">Ribosomal protein</keyword>
<dbReference type="InterPro" id="IPR023035">
    <property type="entry name" value="Ribosomal_uS9_bac/plastid"/>
</dbReference>
<comment type="subcellular location">
    <subcellularLocation>
        <location evidence="1">Plastid</location>
    </subcellularLocation>
</comment>
<dbReference type="GO" id="GO:0015935">
    <property type="term" value="C:small ribosomal subunit"/>
    <property type="evidence" value="ECO:0007669"/>
    <property type="project" value="TreeGrafter"/>
</dbReference>
<dbReference type="PANTHER" id="PTHR21569:SF1">
    <property type="entry name" value="SMALL RIBOSOMAL SUBUNIT PROTEIN US9M"/>
    <property type="match status" value="1"/>
</dbReference>
<evidence type="ECO:0000256" key="3">
    <source>
        <dbReference type="ARBA" id="ARBA00022980"/>
    </source>
</evidence>
<protein>
    <submittedName>
        <fullName evidence="6">Ribosomal protein S9</fullName>
    </submittedName>
</protein>
<sequence length="133" mass="15002">MAIKSIVYNQIGKRKTAVASVFLVEGTGKISINKKKIEKFFFHLPEECERVKNIFALVSILGKYDAEIYVNGGGFSAQADAIRLAIAKSIGKINTNYRLILSQALLLFCDSRVKERRKYGLKKARKAPQYSKR</sequence>
<evidence type="ECO:0000313" key="6">
    <source>
        <dbReference type="EMBL" id="QOU10721.1"/>
    </source>
</evidence>
<dbReference type="AlphaFoldDB" id="A0A7S6PV87"/>
<dbReference type="SUPFAM" id="SSF54211">
    <property type="entry name" value="Ribosomal protein S5 domain 2-like"/>
    <property type="match status" value="1"/>
</dbReference>
<dbReference type="PANTHER" id="PTHR21569">
    <property type="entry name" value="RIBOSOMAL PROTEIN S9"/>
    <property type="match status" value="1"/>
</dbReference>
<dbReference type="GO" id="GO:0006412">
    <property type="term" value="P:translation"/>
    <property type="evidence" value="ECO:0007669"/>
    <property type="project" value="InterPro"/>
</dbReference>
<name>A0A7S6PV87_9STRA</name>
<reference evidence="6" key="1">
    <citation type="journal article" date="2020" name="Front. Plant Sci.">
        <title>Comparative Plastid Genomics of Non-Photosynthetic Chrysophytes: Genome Reduction and Compaction.</title>
        <authorList>
            <person name="Kim J.I."/>
            <person name="Jeong M."/>
            <person name="Archibald J.M."/>
            <person name="Shin W."/>
        </authorList>
    </citation>
    <scope>NUCLEOTIDE SEQUENCE</scope>
    <source>
        <strain evidence="6">Baekdong012001B8</strain>
    </source>
</reference>
<dbReference type="PROSITE" id="PS00360">
    <property type="entry name" value="RIBOSOMAL_S9"/>
    <property type="match status" value="1"/>
</dbReference>
<dbReference type="InterPro" id="IPR014721">
    <property type="entry name" value="Ribsml_uS5_D2-typ_fold_subgr"/>
</dbReference>
<keyword evidence="6" id="KW-0934">Plastid</keyword>
<dbReference type="InterPro" id="IPR000754">
    <property type="entry name" value="Ribosomal_uS9"/>
</dbReference>
<evidence type="ECO:0000256" key="4">
    <source>
        <dbReference type="ARBA" id="ARBA00023274"/>
    </source>
</evidence>
<geneLocation type="plastid" evidence="6"/>
<dbReference type="Gene3D" id="3.30.230.10">
    <property type="match status" value="1"/>
</dbReference>
<comment type="similarity">
    <text evidence="2 5">Belongs to the universal ribosomal protein uS9 family.</text>
</comment>
<proteinExistence type="inferred from homology"/>
<evidence type="ECO:0000256" key="2">
    <source>
        <dbReference type="ARBA" id="ARBA00005251"/>
    </source>
</evidence>
<keyword evidence="4 5" id="KW-0687">Ribonucleoprotein</keyword>